<dbReference type="EMBL" id="SDRB02003066">
    <property type="protein sequence ID" value="THG18431.1"/>
    <property type="molecule type" value="Genomic_DNA"/>
</dbReference>
<name>A0A4S4ENZ0_CAMSN</name>
<comment type="caution">
    <text evidence="1">The sequence shown here is derived from an EMBL/GenBank/DDBJ whole genome shotgun (WGS) entry which is preliminary data.</text>
</comment>
<dbReference type="Proteomes" id="UP000306102">
    <property type="component" value="Unassembled WGS sequence"/>
</dbReference>
<reference evidence="1 2" key="1">
    <citation type="journal article" date="2018" name="Proc. Natl. Acad. Sci. U.S.A.">
        <title>Draft genome sequence of Camellia sinensis var. sinensis provides insights into the evolution of the tea genome and tea quality.</title>
        <authorList>
            <person name="Wei C."/>
            <person name="Yang H."/>
            <person name="Wang S."/>
            <person name="Zhao J."/>
            <person name="Liu C."/>
            <person name="Gao L."/>
            <person name="Xia E."/>
            <person name="Lu Y."/>
            <person name="Tai Y."/>
            <person name="She G."/>
            <person name="Sun J."/>
            <person name="Cao H."/>
            <person name="Tong W."/>
            <person name="Gao Q."/>
            <person name="Li Y."/>
            <person name="Deng W."/>
            <person name="Jiang X."/>
            <person name="Wang W."/>
            <person name="Chen Q."/>
            <person name="Zhang S."/>
            <person name="Li H."/>
            <person name="Wu J."/>
            <person name="Wang P."/>
            <person name="Li P."/>
            <person name="Shi C."/>
            <person name="Zheng F."/>
            <person name="Jian J."/>
            <person name="Huang B."/>
            <person name="Shan D."/>
            <person name="Shi M."/>
            <person name="Fang C."/>
            <person name="Yue Y."/>
            <person name="Li F."/>
            <person name="Li D."/>
            <person name="Wei S."/>
            <person name="Han B."/>
            <person name="Jiang C."/>
            <person name="Yin Y."/>
            <person name="Xia T."/>
            <person name="Zhang Z."/>
            <person name="Bennetzen J.L."/>
            <person name="Zhao S."/>
            <person name="Wan X."/>
        </authorList>
    </citation>
    <scope>NUCLEOTIDE SEQUENCE [LARGE SCALE GENOMIC DNA]</scope>
    <source>
        <strain evidence="2">cv. Shuchazao</strain>
        <tissue evidence="1">Leaf</tissue>
    </source>
</reference>
<evidence type="ECO:0000313" key="2">
    <source>
        <dbReference type="Proteomes" id="UP000306102"/>
    </source>
</evidence>
<sequence>MYAEVPCKVLVPGTSTACLSKHPCYRVLASVCFNIDHFVDYRFSSRWPLWSRIETEAPAIVKEGKVLGDGRAELKGAVEEVAVIVGRGRQHWSGKKQGLYCGLEMEIWGWLEVLEEEGFQVMVMGMHRIMVFRDWE</sequence>
<protein>
    <submittedName>
        <fullName evidence="1">Uncharacterized protein</fullName>
    </submittedName>
</protein>
<accession>A0A4S4ENZ0</accession>
<dbReference type="AlphaFoldDB" id="A0A4S4ENZ0"/>
<proteinExistence type="predicted"/>
<evidence type="ECO:0000313" key="1">
    <source>
        <dbReference type="EMBL" id="THG18431.1"/>
    </source>
</evidence>
<keyword evidence="2" id="KW-1185">Reference proteome</keyword>
<gene>
    <name evidence="1" type="ORF">TEA_023775</name>
</gene>
<organism evidence="1 2">
    <name type="scientific">Camellia sinensis var. sinensis</name>
    <name type="common">China tea</name>
    <dbReference type="NCBI Taxonomy" id="542762"/>
    <lineage>
        <taxon>Eukaryota</taxon>
        <taxon>Viridiplantae</taxon>
        <taxon>Streptophyta</taxon>
        <taxon>Embryophyta</taxon>
        <taxon>Tracheophyta</taxon>
        <taxon>Spermatophyta</taxon>
        <taxon>Magnoliopsida</taxon>
        <taxon>eudicotyledons</taxon>
        <taxon>Gunneridae</taxon>
        <taxon>Pentapetalae</taxon>
        <taxon>asterids</taxon>
        <taxon>Ericales</taxon>
        <taxon>Theaceae</taxon>
        <taxon>Camellia</taxon>
    </lineage>
</organism>